<evidence type="ECO:0000313" key="3">
    <source>
        <dbReference type="Proteomes" id="UP001061361"/>
    </source>
</evidence>
<accession>A0ABM8AW17</accession>
<gene>
    <name evidence="2" type="ORF">JCM14722_30020</name>
</gene>
<protein>
    <recommendedName>
        <fullName evidence="1">Fido domain-containing protein</fullName>
    </recommendedName>
</protein>
<name>A0ABM8AW17_9BACT</name>
<keyword evidence="3" id="KW-1185">Reference proteome</keyword>
<dbReference type="Proteomes" id="UP001061361">
    <property type="component" value="Chromosome"/>
</dbReference>
<dbReference type="PANTHER" id="PTHR13504:SF38">
    <property type="entry name" value="FIDO DOMAIN-CONTAINING PROTEIN"/>
    <property type="match status" value="1"/>
</dbReference>
<reference evidence="2" key="1">
    <citation type="submission" date="2022-08" db="EMBL/GenBank/DDBJ databases">
        <title>Genome Sequence of the sulphate-reducing bacterium, Pseudodesulfovibrio portus JCM14722.</title>
        <authorList>
            <person name="Kondo R."/>
            <person name="Kataoka T."/>
        </authorList>
    </citation>
    <scope>NUCLEOTIDE SEQUENCE</scope>
    <source>
        <strain evidence="2">JCM 14722</strain>
    </source>
</reference>
<evidence type="ECO:0000313" key="2">
    <source>
        <dbReference type="EMBL" id="BDQ35460.1"/>
    </source>
</evidence>
<dbReference type="InterPro" id="IPR003812">
    <property type="entry name" value="Fido"/>
</dbReference>
<dbReference type="InterPro" id="IPR040198">
    <property type="entry name" value="Fido_containing"/>
</dbReference>
<organism evidence="2 3">
    <name type="scientific">Pseudodesulfovibrio portus</name>
    <dbReference type="NCBI Taxonomy" id="231439"/>
    <lineage>
        <taxon>Bacteria</taxon>
        <taxon>Pseudomonadati</taxon>
        <taxon>Thermodesulfobacteriota</taxon>
        <taxon>Desulfovibrionia</taxon>
        <taxon>Desulfovibrionales</taxon>
        <taxon>Desulfovibrionaceae</taxon>
    </lineage>
</organism>
<dbReference type="Gene3D" id="1.10.3290.10">
    <property type="entry name" value="Fido-like domain"/>
    <property type="match status" value="1"/>
</dbReference>
<sequence length="402" mass="45336">MPYGKYLGPLKDLAQEVIMASASLEGRIAPRTAMVLGNKLCLLNSFYSNLIEGHKTFIPDIEKALANDFSENAQERYAQELCSTHVRAERALMKLVLDGDIENVSAPAFLKQIHGEFYSHLPPEHQFTHEAGGFTDIEVRPGQFRDLEVAVHLDAGTHGPNHKDLHQEIDQFSTDYDSRQVHGDERLIAMASAHHQLTWLHPFRDGNGRVCRLHSGLFMARAGINKGNLWSLSRGLSRAKTEYMMNLFSVNPAPNDTPEDLNERLADFCEFFLEVCLDQINFIKKQLRLEKIESRIEWFVSERSAKDEMPQSSSRLLRALFMQGNVKRGEVPSILNTSETTSRRTVRKLTDLGLVTSTSHRAPLTVGLPTYALAYYFPSLYIPELLGSKFIETIAKTVTGSE</sequence>
<feature type="domain" description="Fido" evidence="1">
    <location>
        <begin position="110"/>
        <end position="218"/>
    </location>
</feature>
<dbReference type="PANTHER" id="PTHR13504">
    <property type="entry name" value="FIDO DOMAIN-CONTAINING PROTEIN DDB_G0283145"/>
    <property type="match status" value="1"/>
</dbReference>
<dbReference type="Pfam" id="PF02661">
    <property type="entry name" value="Fic"/>
    <property type="match status" value="1"/>
</dbReference>
<proteinExistence type="predicted"/>
<dbReference type="SUPFAM" id="SSF140931">
    <property type="entry name" value="Fic-like"/>
    <property type="match status" value="1"/>
</dbReference>
<dbReference type="InterPro" id="IPR036597">
    <property type="entry name" value="Fido-like_dom_sf"/>
</dbReference>
<evidence type="ECO:0000259" key="1">
    <source>
        <dbReference type="Pfam" id="PF02661"/>
    </source>
</evidence>
<dbReference type="EMBL" id="AP026708">
    <property type="protein sequence ID" value="BDQ35460.1"/>
    <property type="molecule type" value="Genomic_DNA"/>
</dbReference>